<evidence type="ECO:0000256" key="1">
    <source>
        <dbReference type="ARBA" id="ARBA00004571"/>
    </source>
</evidence>
<organism evidence="8 9">
    <name type="scientific">Epilithonimonas lactis</name>
    <dbReference type="NCBI Taxonomy" id="421072"/>
    <lineage>
        <taxon>Bacteria</taxon>
        <taxon>Pseudomonadati</taxon>
        <taxon>Bacteroidota</taxon>
        <taxon>Flavobacteriia</taxon>
        <taxon>Flavobacteriales</taxon>
        <taxon>Weeksellaceae</taxon>
        <taxon>Chryseobacterium group</taxon>
        <taxon>Epilithonimonas</taxon>
    </lineage>
</organism>
<dbReference type="AlphaFoldDB" id="A0A085BMZ8"/>
<sequence length="411" mass="44816">MKRILMTAALTAGVMAYAGGFRVSLQGVKQLAMAHTSAHAEDASVAFFNPAGISFIPAKLSVVAGGFGASNKVTFQNTSTLQQTETDNPLGTPIYAAVAYKVLDNLSLGFSFSTPFGSTIQYPTNWEGAELVEKLELKSFFFQPMISVKLAPWASFGASYIYAKGKVDWTKRVTQLGGSLNLLDDEATGHGFGFGFYFQPDTKWDVSIAYRSPVDMEAKEGKATFNISPALYPNIGLAATGGVDNFTATLPLVDEITLGATYKVTPKWQVSADFNYHGWERYNKLTLDFANAPVGNQADPTILVAPKNFKNTKTFRVGTQYMVTDMIAARLGWYYDESPYSDENFIPETPSFDSYVVTAGLGFKFNKLGVDLAGGYAMPQSRNVNNSYNSFYGQAKAKAFYFGLGLSYNAF</sequence>
<gene>
    <name evidence="8" type="ORF">IO89_04555</name>
</gene>
<name>A0A085BMZ8_9FLAO</name>
<evidence type="ECO:0000256" key="5">
    <source>
        <dbReference type="ARBA" id="ARBA00022729"/>
    </source>
</evidence>
<evidence type="ECO:0000313" key="9">
    <source>
        <dbReference type="Proteomes" id="UP000028623"/>
    </source>
</evidence>
<dbReference type="STRING" id="421072.SAMN04488097_1885"/>
<dbReference type="GO" id="GO:0015483">
    <property type="term" value="F:long-chain fatty acid transporting porin activity"/>
    <property type="evidence" value="ECO:0007669"/>
    <property type="project" value="TreeGrafter"/>
</dbReference>
<dbReference type="eggNOG" id="COG2067">
    <property type="taxonomic scope" value="Bacteria"/>
</dbReference>
<dbReference type="Proteomes" id="UP000028623">
    <property type="component" value="Unassembled WGS sequence"/>
</dbReference>
<dbReference type="PANTHER" id="PTHR35093">
    <property type="entry name" value="OUTER MEMBRANE PROTEIN NMB0088-RELATED"/>
    <property type="match status" value="1"/>
</dbReference>
<dbReference type="SUPFAM" id="SSF56935">
    <property type="entry name" value="Porins"/>
    <property type="match status" value="1"/>
</dbReference>
<dbReference type="GO" id="GO:0009279">
    <property type="term" value="C:cell outer membrane"/>
    <property type="evidence" value="ECO:0007669"/>
    <property type="project" value="UniProtKB-SubCell"/>
</dbReference>
<evidence type="ECO:0000256" key="2">
    <source>
        <dbReference type="ARBA" id="ARBA00008163"/>
    </source>
</evidence>
<comment type="similarity">
    <text evidence="2">Belongs to the OmpP1/FadL family.</text>
</comment>
<evidence type="ECO:0000256" key="7">
    <source>
        <dbReference type="ARBA" id="ARBA00023237"/>
    </source>
</evidence>
<dbReference type="EMBL" id="JPLY01000001">
    <property type="protein sequence ID" value="KFC23843.1"/>
    <property type="molecule type" value="Genomic_DNA"/>
</dbReference>
<dbReference type="Pfam" id="PF03349">
    <property type="entry name" value="Toluene_X"/>
    <property type="match status" value="1"/>
</dbReference>
<evidence type="ECO:0000256" key="3">
    <source>
        <dbReference type="ARBA" id="ARBA00022452"/>
    </source>
</evidence>
<comment type="subcellular location">
    <subcellularLocation>
        <location evidence="1">Cell outer membrane</location>
        <topology evidence="1">Multi-pass membrane protein</topology>
    </subcellularLocation>
</comment>
<dbReference type="OrthoDB" id="9922at2"/>
<keyword evidence="5" id="KW-0732">Signal</keyword>
<dbReference type="PANTHER" id="PTHR35093:SF8">
    <property type="entry name" value="OUTER MEMBRANE PROTEIN NMB0088-RELATED"/>
    <property type="match status" value="1"/>
</dbReference>
<evidence type="ECO:0000256" key="6">
    <source>
        <dbReference type="ARBA" id="ARBA00023136"/>
    </source>
</evidence>
<keyword evidence="7" id="KW-0998">Cell outer membrane</keyword>
<comment type="caution">
    <text evidence="8">The sequence shown here is derived from an EMBL/GenBank/DDBJ whole genome shotgun (WGS) entry which is preliminary data.</text>
</comment>
<dbReference type="RefSeq" id="WP_034973919.1">
    <property type="nucleotide sequence ID" value="NZ_FOFI01000002.1"/>
</dbReference>
<dbReference type="Gene3D" id="2.40.160.60">
    <property type="entry name" value="Outer membrane protein transport protein (OMPP1/FadL/TodX)"/>
    <property type="match status" value="1"/>
</dbReference>
<dbReference type="InterPro" id="IPR005017">
    <property type="entry name" value="OMPP1/FadL/TodX"/>
</dbReference>
<keyword evidence="6" id="KW-0472">Membrane</keyword>
<accession>A0A085BMZ8</accession>
<evidence type="ECO:0000313" key="8">
    <source>
        <dbReference type="EMBL" id="KFC23843.1"/>
    </source>
</evidence>
<keyword evidence="3" id="KW-1134">Transmembrane beta strand</keyword>
<evidence type="ECO:0000256" key="4">
    <source>
        <dbReference type="ARBA" id="ARBA00022692"/>
    </source>
</evidence>
<keyword evidence="4" id="KW-0812">Transmembrane</keyword>
<proteinExistence type="inferred from homology"/>
<protein>
    <submittedName>
        <fullName evidence="8">Aromatic hydrocarbon degradation protein</fullName>
    </submittedName>
</protein>
<keyword evidence="9" id="KW-1185">Reference proteome</keyword>
<reference evidence="8 9" key="1">
    <citation type="submission" date="2014-07" db="EMBL/GenBank/DDBJ databases">
        <title>Epilithonimonas lactis LMG 22401 Genome.</title>
        <authorList>
            <person name="Pipes S.E."/>
            <person name="Stropko S.J."/>
        </authorList>
    </citation>
    <scope>NUCLEOTIDE SEQUENCE [LARGE SCALE GENOMIC DNA]</scope>
    <source>
        <strain evidence="8 9">LMG 24401</strain>
    </source>
</reference>